<dbReference type="STRING" id="1095630.A0A2J6T4N7"/>
<evidence type="ECO:0000256" key="1">
    <source>
        <dbReference type="ARBA" id="ARBA00006432"/>
    </source>
</evidence>
<comment type="similarity">
    <text evidence="1">Belongs to the ATP-dependent AMP-binding enzyme family.</text>
</comment>
<dbReference type="InterPro" id="IPR042099">
    <property type="entry name" value="ANL_N_sf"/>
</dbReference>
<evidence type="ECO:0000259" key="2">
    <source>
        <dbReference type="Pfam" id="PF00501"/>
    </source>
</evidence>
<dbReference type="SUPFAM" id="SSF56801">
    <property type="entry name" value="Acetyl-CoA synthetase-like"/>
    <property type="match status" value="1"/>
</dbReference>
<dbReference type="InterPro" id="IPR045851">
    <property type="entry name" value="AMP-bd_C_sf"/>
</dbReference>
<dbReference type="InParanoid" id="A0A2J6T4N7"/>
<dbReference type="InterPro" id="IPR000873">
    <property type="entry name" value="AMP-dep_synth/lig_dom"/>
</dbReference>
<protein>
    <submittedName>
        <fullName evidence="4">Acetoacetyl-CoA synthetase-like protein</fullName>
    </submittedName>
</protein>
<dbReference type="Pfam" id="PF00501">
    <property type="entry name" value="AMP-binding"/>
    <property type="match status" value="1"/>
</dbReference>
<dbReference type="InterPro" id="IPR020845">
    <property type="entry name" value="AMP-binding_CS"/>
</dbReference>
<feature type="domain" description="AMP-dependent synthetase/ligase" evidence="2">
    <location>
        <begin position="119"/>
        <end position="500"/>
    </location>
</feature>
<dbReference type="InterPro" id="IPR005914">
    <property type="entry name" value="Acac_CoA_synth"/>
</dbReference>
<dbReference type="GeneID" id="36595859"/>
<dbReference type="GO" id="GO:0006629">
    <property type="term" value="P:lipid metabolic process"/>
    <property type="evidence" value="ECO:0007669"/>
    <property type="project" value="InterPro"/>
</dbReference>
<accession>A0A2J6T4N7</accession>
<dbReference type="PROSITE" id="PS00455">
    <property type="entry name" value="AMP_BINDING"/>
    <property type="match status" value="1"/>
</dbReference>
<evidence type="ECO:0000313" key="4">
    <source>
        <dbReference type="EMBL" id="PMD57987.1"/>
    </source>
</evidence>
<dbReference type="NCBIfam" id="TIGR01217">
    <property type="entry name" value="ac_ac_CoA_syn"/>
    <property type="match status" value="1"/>
</dbReference>
<dbReference type="AlphaFoldDB" id="A0A2J6T4N7"/>
<dbReference type="PANTHER" id="PTHR42921">
    <property type="entry name" value="ACETOACETYL-COA SYNTHETASE"/>
    <property type="match status" value="1"/>
</dbReference>
<dbReference type="Proteomes" id="UP000235371">
    <property type="component" value="Unassembled WGS sequence"/>
</dbReference>
<dbReference type="PANTHER" id="PTHR42921:SF4">
    <property type="entry name" value="ACETOACETYL-COA SYNTHASE (AFU_ORTHOLOGUE AFUA_8G04770)"/>
    <property type="match status" value="1"/>
</dbReference>
<reference evidence="4 5" key="1">
    <citation type="submission" date="2016-04" db="EMBL/GenBank/DDBJ databases">
        <title>A degradative enzymes factory behind the ericoid mycorrhizal symbiosis.</title>
        <authorList>
            <consortium name="DOE Joint Genome Institute"/>
            <person name="Martino E."/>
            <person name="Morin E."/>
            <person name="Grelet G."/>
            <person name="Kuo A."/>
            <person name="Kohler A."/>
            <person name="Daghino S."/>
            <person name="Barry K."/>
            <person name="Choi C."/>
            <person name="Cichocki N."/>
            <person name="Clum A."/>
            <person name="Copeland A."/>
            <person name="Hainaut M."/>
            <person name="Haridas S."/>
            <person name="Labutti K."/>
            <person name="Lindquist E."/>
            <person name="Lipzen A."/>
            <person name="Khouja H.-R."/>
            <person name="Murat C."/>
            <person name="Ohm R."/>
            <person name="Olson A."/>
            <person name="Spatafora J."/>
            <person name="Veneault-Fourrey C."/>
            <person name="Henrissat B."/>
            <person name="Grigoriev I."/>
            <person name="Martin F."/>
            <person name="Perotto S."/>
        </authorList>
    </citation>
    <scope>NUCLEOTIDE SEQUENCE [LARGE SCALE GENOMIC DNA]</scope>
    <source>
        <strain evidence="4 5">E</strain>
    </source>
</reference>
<feature type="domain" description="Acetyl-coenzyme A synthetase N-terminal" evidence="3">
    <location>
        <begin position="41"/>
        <end position="96"/>
    </location>
</feature>
<gene>
    <name evidence="4" type="ORF">K444DRAFT_690949</name>
</gene>
<dbReference type="Gene3D" id="3.30.300.30">
    <property type="match status" value="1"/>
</dbReference>
<dbReference type="Gene3D" id="3.40.50.12780">
    <property type="entry name" value="N-terminal domain of ligase-like"/>
    <property type="match status" value="1"/>
</dbReference>
<dbReference type="GO" id="GO:0030729">
    <property type="term" value="F:acetoacetate-CoA ligase activity"/>
    <property type="evidence" value="ECO:0007669"/>
    <property type="project" value="InterPro"/>
</dbReference>
<dbReference type="InterPro" id="IPR032387">
    <property type="entry name" value="ACAS_N"/>
</dbReference>
<dbReference type="EMBL" id="KZ613838">
    <property type="protein sequence ID" value="PMD57987.1"/>
    <property type="molecule type" value="Genomic_DNA"/>
</dbReference>
<evidence type="ECO:0000313" key="5">
    <source>
        <dbReference type="Proteomes" id="UP000235371"/>
    </source>
</evidence>
<keyword evidence="5" id="KW-1185">Reference proteome</keyword>
<proteinExistence type="inferred from homology"/>
<sequence>MDSLSVPRKLWEHPDPKSTEMYRLMQEINAKHNLQLDTFWDLYQYSTTKRAQFWDQAFQFLDLIYSGTYTTVVDESARIDSIPRWFDGVKMNFAENLLYSRIPGESASTRGLIGKEDGKIALTEVREGYTEVKHVTWEQLRKEVGVLASAMKEHGVKKGDRVVVVASNSVDTLKVFLAVTTLGGLSSSSSTDMGVQGVLQRALQVTPKYIFMDDFAIYNGKEVDLRGKMAEISKGMKDDKEFEGMISMPRFSQPADVSRVPKTQTLATFVSKATPQIPEFEQTAFHDPFFIAYSSGTTGTPKCIVHSIGGAILSSAKEGKLHGEMNADSVALQYTTTGWIMYFSSVMNLLGGARVVLYDGSPFQPDLKTFIRMVGEQKVTKLGTSPRWMHEMQKNGIVPKDVVDLSSLKIVTSTGMVLSDQLFEWFYDVGFPRSVQLANISGGTDLAGCFGQENPLSPVYVGGTQGPSLGTPVSVYDSLVEGGKGTPGAPVEHGTPGELVAPAAFPNMPVYFWNDDSGSRYFAAYFEKYDNVWTHGDFVMIHPVTKTLVFLGRADGVLNPSGVRFGSAEIYSVIEGVFPQVSDSICVGQRRPGDSDETVMLFLLMKPGEKFHTKLVNDIKAAIRKELSARHVPKYVFETPEIPTTVNLKKVELPVKQIVSGKTIKPSGTLLNPNSLDYYYQFAKVEELVEPKSKL</sequence>
<dbReference type="RefSeq" id="XP_024734891.1">
    <property type="nucleotide sequence ID" value="XM_024887783.1"/>
</dbReference>
<dbReference type="OrthoDB" id="10253869at2759"/>
<dbReference type="Pfam" id="PF16177">
    <property type="entry name" value="ACAS_N"/>
    <property type="match status" value="1"/>
</dbReference>
<evidence type="ECO:0000259" key="3">
    <source>
        <dbReference type="Pfam" id="PF16177"/>
    </source>
</evidence>
<name>A0A2J6T4N7_9HELO</name>
<organism evidence="4 5">
    <name type="scientific">Hyaloscypha bicolor E</name>
    <dbReference type="NCBI Taxonomy" id="1095630"/>
    <lineage>
        <taxon>Eukaryota</taxon>
        <taxon>Fungi</taxon>
        <taxon>Dikarya</taxon>
        <taxon>Ascomycota</taxon>
        <taxon>Pezizomycotina</taxon>
        <taxon>Leotiomycetes</taxon>
        <taxon>Helotiales</taxon>
        <taxon>Hyaloscyphaceae</taxon>
        <taxon>Hyaloscypha</taxon>
        <taxon>Hyaloscypha bicolor</taxon>
    </lineage>
</organism>